<keyword evidence="15" id="KW-1015">Disulfide bond</keyword>
<evidence type="ECO:0000259" key="25">
    <source>
        <dbReference type="PROSITE" id="PS50835"/>
    </source>
</evidence>
<evidence type="ECO:0000259" key="24">
    <source>
        <dbReference type="PROSITE" id="PS50104"/>
    </source>
</evidence>
<dbReference type="SMART" id="SM00255">
    <property type="entry name" value="TIR"/>
    <property type="match status" value="1"/>
</dbReference>
<comment type="function">
    <text evidence="19">Inhibits IL-33 signaling.</text>
</comment>
<evidence type="ECO:0000256" key="5">
    <source>
        <dbReference type="ARBA" id="ARBA00022499"/>
    </source>
</evidence>
<organism evidence="26 27">
    <name type="scientific">Oryctolagus cuniculus</name>
    <name type="common">Rabbit</name>
    <dbReference type="NCBI Taxonomy" id="9986"/>
    <lineage>
        <taxon>Eukaryota</taxon>
        <taxon>Metazoa</taxon>
        <taxon>Chordata</taxon>
        <taxon>Craniata</taxon>
        <taxon>Vertebrata</taxon>
        <taxon>Euteleostomi</taxon>
        <taxon>Mammalia</taxon>
        <taxon>Eutheria</taxon>
        <taxon>Euarchontoglires</taxon>
        <taxon>Glires</taxon>
        <taxon>Lagomorpha</taxon>
        <taxon>Leporidae</taxon>
        <taxon>Oryctolagus</taxon>
    </lineage>
</organism>
<evidence type="ECO:0000256" key="18">
    <source>
        <dbReference type="ARBA" id="ARBA00023319"/>
    </source>
</evidence>
<dbReference type="GO" id="GO:0002113">
    <property type="term" value="F:interleukin-33 binding"/>
    <property type="evidence" value="ECO:0007669"/>
    <property type="project" value="Ensembl"/>
</dbReference>
<evidence type="ECO:0000256" key="12">
    <source>
        <dbReference type="ARBA" id="ARBA00022989"/>
    </source>
</evidence>
<dbReference type="InterPro" id="IPR003599">
    <property type="entry name" value="Ig_sub"/>
</dbReference>
<dbReference type="GO" id="GO:0016787">
    <property type="term" value="F:hydrolase activity"/>
    <property type="evidence" value="ECO:0007669"/>
    <property type="project" value="UniProtKB-KW"/>
</dbReference>
<dbReference type="Bgee" id="ENSOCUG00000016462">
    <property type="expression patterns" value="Expressed in autopod skin and 7 other cell types or tissues"/>
</dbReference>
<evidence type="ECO:0000256" key="1">
    <source>
        <dbReference type="ARBA" id="ARBA00004251"/>
    </source>
</evidence>
<dbReference type="Proteomes" id="UP000001811">
    <property type="component" value="Chromosome 2"/>
</dbReference>
<reference evidence="26" key="2">
    <citation type="submission" date="2025-08" db="UniProtKB">
        <authorList>
            <consortium name="Ensembl"/>
        </authorList>
    </citation>
    <scope>IDENTIFICATION</scope>
    <source>
        <strain evidence="26">Thorbecke</strain>
    </source>
</reference>
<keyword evidence="17" id="KW-0325">Glycoprotein</keyword>
<evidence type="ECO:0000256" key="3">
    <source>
        <dbReference type="ARBA" id="ARBA00009752"/>
    </source>
</evidence>
<evidence type="ECO:0000313" key="26">
    <source>
        <dbReference type="Ensembl" id="ENSOCUP00000014155.4"/>
    </source>
</evidence>
<feature type="domain" description="Ig-like" evidence="25">
    <location>
        <begin position="114"/>
        <end position="197"/>
    </location>
</feature>
<dbReference type="Gene3D" id="3.40.50.10140">
    <property type="entry name" value="Toll/interleukin-1 receptor homology (TIR) domain"/>
    <property type="match status" value="1"/>
</dbReference>
<proteinExistence type="inferred from homology"/>
<evidence type="ECO:0000256" key="19">
    <source>
        <dbReference type="ARBA" id="ARBA00053357"/>
    </source>
</evidence>
<dbReference type="GO" id="GO:0002114">
    <property type="term" value="F:interleukin-33 receptor activity"/>
    <property type="evidence" value="ECO:0007669"/>
    <property type="project" value="Ensembl"/>
</dbReference>
<evidence type="ECO:0000256" key="7">
    <source>
        <dbReference type="ARBA" id="ARBA00022692"/>
    </source>
</evidence>
<dbReference type="InterPro" id="IPR035897">
    <property type="entry name" value="Toll_tir_struct_dom_sf"/>
</dbReference>
<feature type="transmembrane region" description="Helical" evidence="22">
    <location>
        <begin position="330"/>
        <end position="361"/>
    </location>
</feature>
<dbReference type="InterPro" id="IPR000157">
    <property type="entry name" value="TIR_dom"/>
</dbReference>
<sequence>MTPWILAFLTVPIYFTSAIDSEPSWGLENEALIVKCPNNVQSHYPVEWYHSTTNQRISTQKGNRVFASGELLKFLPAKVNDSGIYACIIRSPTLSNIRYANVTIYERQPDCRIPDDFIYSTVHGSEKNAKIHCPKVEFYNWTAPLVWFKGCKALQGPRYMTHRAYLAIDNVTSDDAGDYTCKLVHSENGVHYPVTATRSLIVKEKQGFSMFPVILAPPPNETKEVKIGETANLMCYACFGKGPQFLVHVLWKVNGSNVRDFGDARIQEEEGPNESSSNEMTCRHKLLRITDVNETDLSLQFDCVALNHYVMKRHTTRLSRKKPINYQSTYHLVAGGSILLVLITVLVIILKVFWIEVILLWRDTVRPYKTRNDGKLYDAYVIYPHDYQQSSEEISSVEYFVHQIMPNVLEDKCGYKLCIYGRDLLPGEDAVTAVESSICKSRRHIFILSPVIVHSKEFAYEQEIALHSTLIQNDSKAILIEMEALSEPDALQDSLKHLMEVQGTIKWREDNVANKWSLKSKFWKHVRYQMPVPHKLPRTPSVASWSAQQQ</sequence>
<keyword evidence="12 22" id="KW-1133">Transmembrane helix</keyword>
<dbReference type="SMR" id="G1TBP5"/>
<evidence type="ECO:0000256" key="2">
    <source>
        <dbReference type="ARBA" id="ARBA00004613"/>
    </source>
</evidence>
<dbReference type="Pfam" id="PF01582">
    <property type="entry name" value="TIR"/>
    <property type="match status" value="1"/>
</dbReference>
<dbReference type="GO" id="GO:0032689">
    <property type="term" value="P:negative regulation of type II interferon production"/>
    <property type="evidence" value="ECO:0007669"/>
    <property type="project" value="Ensembl"/>
</dbReference>
<dbReference type="FunFam" id="2.60.40.10:FF:000284">
    <property type="entry name" value="interleukin-1 receptor accessory protein-like 1"/>
    <property type="match status" value="1"/>
</dbReference>
<keyword evidence="11" id="KW-0832">Ubl conjugation</keyword>
<keyword evidence="4" id="KW-1003">Cell membrane</keyword>
<evidence type="ECO:0000256" key="4">
    <source>
        <dbReference type="ARBA" id="ARBA00022475"/>
    </source>
</evidence>
<dbReference type="GO" id="GO:0006954">
    <property type="term" value="P:inflammatory response"/>
    <property type="evidence" value="ECO:0007669"/>
    <property type="project" value="Ensembl"/>
</dbReference>
<dbReference type="SUPFAM" id="SSF48726">
    <property type="entry name" value="Immunoglobulin"/>
    <property type="match status" value="3"/>
</dbReference>
<reference evidence="26" key="3">
    <citation type="submission" date="2025-09" db="UniProtKB">
        <authorList>
            <consortium name="Ensembl"/>
        </authorList>
    </citation>
    <scope>IDENTIFICATION</scope>
    <source>
        <strain evidence="26">Thorbecke</strain>
    </source>
</reference>
<evidence type="ECO:0000256" key="10">
    <source>
        <dbReference type="ARBA" id="ARBA00022801"/>
    </source>
</evidence>
<evidence type="ECO:0000256" key="9">
    <source>
        <dbReference type="ARBA" id="ARBA00022737"/>
    </source>
</evidence>
<dbReference type="GeneTree" id="ENSGT01090000259985"/>
<dbReference type="InterPro" id="IPR015621">
    <property type="entry name" value="IL-1_rcpt_fam"/>
</dbReference>
<evidence type="ECO:0000256" key="8">
    <source>
        <dbReference type="ARBA" id="ARBA00022729"/>
    </source>
</evidence>
<dbReference type="GO" id="GO:0005576">
    <property type="term" value="C:extracellular region"/>
    <property type="evidence" value="ECO:0007669"/>
    <property type="project" value="UniProtKB-SubCell"/>
</dbReference>
<keyword evidence="9" id="KW-0677">Repeat</keyword>
<dbReference type="InterPro" id="IPR004074">
    <property type="entry name" value="IL-1_rcpt_I/II-typ"/>
</dbReference>
<keyword evidence="16" id="KW-0675">Receptor</keyword>
<feature type="domain" description="TIR" evidence="24">
    <location>
        <begin position="375"/>
        <end position="530"/>
    </location>
</feature>
<keyword evidence="13" id="KW-0520">NAD</keyword>
<keyword evidence="27" id="KW-1185">Reference proteome</keyword>
<evidence type="ECO:0000256" key="14">
    <source>
        <dbReference type="ARBA" id="ARBA00023136"/>
    </source>
</evidence>
<dbReference type="PRINTS" id="PR01537">
    <property type="entry name" value="INTRLKN1R1F"/>
</dbReference>
<comment type="subcellular location">
    <subcellularLocation>
        <location evidence="1">Cell membrane</location>
        <topology evidence="1">Single-pass type I membrane protein</topology>
    </subcellularLocation>
    <subcellularLocation>
        <location evidence="2">Secreted</location>
    </subcellularLocation>
</comment>
<dbReference type="PaxDb" id="9986-ENSOCUP00000014155"/>
<dbReference type="PANTHER" id="PTHR11890:SF7">
    <property type="entry name" value="INTERLEUKIN-1 RECEPTOR-LIKE 1"/>
    <property type="match status" value="1"/>
</dbReference>
<dbReference type="EMBL" id="AAGW02007552">
    <property type="status" value="NOT_ANNOTATED_CDS"/>
    <property type="molecule type" value="Genomic_DNA"/>
</dbReference>
<evidence type="ECO:0000256" key="17">
    <source>
        <dbReference type="ARBA" id="ARBA00023180"/>
    </source>
</evidence>
<keyword evidence="8 23" id="KW-0732">Signal</keyword>
<reference evidence="26 27" key="1">
    <citation type="journal article" date="2011" name="Nature">
        <title>A high-resolution map of human evolutionary constraint using 29 mammals.</title>
        <authorList>
            <person name="Lindblad-Toh K."/>
            <person name="Garber M."/>
            <person name="Zuk O."/>
            <person name="Lin M.F."/>
            <person name="Parker B.J."/>
            <person name="Washietl S."/>
            <person name="Kheradpour P."/>
            <person name="Ernst J."/>
            <person name="Jordan G."/>
            <person name="Mauceli E."/>
            <person name="Ward L.D."/>
            <person name="Lowe C.B."/>
            <person name="Holloway A.K."/>
            <person name="Clamp M."/>
            <person name="Gnerre S."/>
            <person name="Alfoldi J."/>
            <person name="Beal K."/>
            <person name="Chang J."/>
            <person name="Clawson H."/>
            <person name="Cuff J."/>
            <person name="Di Palma F."/>
            <person name="Fitzgerald S."/>
            <person name="Flicek P."/>
            <person name="Guttman M."/>
            <person name="Hubisz M.J."/>
            <person name="Jaffe D.B."/>
            <person name="Jungreis I."/>
            <person name="Kent W.J."/>
            <person name="Kostka D."/>
            <person name="Lara M."/>
            <person name="Martins A.L."/>
            <person name="Massingham T."/>
            <person name="Moltke I."/>
            <person name="Raney B.J."/>
            <person name="Rasmussen M.D."/>
            <person name="Robinson J."/>
            <person name="Stark A."/>
            <person name="Vilella A.J."/>
            <person name="Wen J."/>
            <person name="Xie X."/>
            <person name="Zody M.C."/>
            <person name="Baldwin J."/>
            <person name="Bloom T."/>
            <person name="Chin C.W."/>
            <person name="Heiman D."/>
            <person name="Nicol R."/>
            <person name="Nusbaum C."/>
            <person name="Young S."/>
            <person name="Wilkinson J."/>
            <person name="Worley K.C."/>
            <person name="Kovar C.L."/>
            <person name="Muzny D.M."/>
            <person name="Gibbs R.A."/>
            <person name="Cree A."/>
            <person name="Dihn H.H."/>
            <person name="Fowler G."/>
            <person name="Jhangiani S."/>
            <person name="Joshi V."/>
            <person name="Lee S."/>
            <person name="Lewis L.R."/>
            <person name="Nazareth L.V."/>
            <person name="Okwuonu G."/>
            <person name="Santibanez J."/>
            <person name="Warren W.C."/>
            <person name="Mardis E.R."/>
            <person name="Weinstock G.M."/>
            <person name="Wilson R.K."/>
            <person name="Delehaunty K."/>
            <person name="Dooling D."/>
            <person name="Fronik C."/>
            <person name="Fulton L."/>
            <person name="Fulton B."/>
            <person name="Graves T."/>
            <person name="Minx P."/>
            <person name="Sodergren E."/>
            <person name="Birney E."/>
            <person name="Margulies E.H."/>
            <person name="Herrero J."/>
            <person name="Green E.D."/>
            <person name="Haussler D."/>
            <person name="Siepel A."/>
            <person name="Goldman N."/>
            <person name="Pollard K.S."/>
            <person name="Pedersen J.S."/>
            <person name="Lander E.S."/>
            <person name="Kellis M."/>
        </authorList>
    </citation>
    <scope>NUCLEOTIDE SEQUENCE [LARGE SCALE GENOMIC DNA]</scope>
    <source>
        <strain evidence="26 27">Thorbecke inbred</strain>
    </source>
</reference>
<dbReference type="eggNOG" id="ENOG502RU6H">
    <property type="taxonomic scope" value="Eukaryota"/>
</dbReference>
<dbReference type="InterPro" id="IPR007110">
    <property type="entry name" value="Ig-like_dom"/>
</dbReference>
<dbReference type="GO" id="GO:0032722">
    <property type="term" value="P:positive regulation of chemokine production"/>
    <property type="evidence" value="ECO:0007669"/>
    <property type="project" value="Ensembl"/>
</dbReference>
<dbReference type="PANTHER" id="PTHR11890">
    <property type="entry name" value="INTERLEUKIN-1 RECEPTOR FAMILY MEMBER"/>
    <property type="match status" value="1"/>
</dbReference>
<evidence type="ECO:0000256" key="16">
    <source>
        <dbReference type="ARBA" id="ARBA00023170"/>
    </source>
</evidence>
<dbReference type="SMART" id="SM00409">
    <property type="entry name" value="IG"/>
    <property type="match status" value="3"/>
</dbReference>
<feature type="domain" description="Ig-like" evidence="25">
    <location>
        <begin position="212"/>
        <end position="319"/>
    </location>
</feature>
<dbReference type="GO" id="GO:0032754">
    <property type="term" value="P:positive regulation of interleukin-5 production"/>
    <property type="evidence" value="ECO:0007669"/>
    <property type="project" value="Ensembl"/>
</dbReference>
<dbReference type="GO" id="GO:0002826">
    <property type="term" value="P:negative regulation of T-helper 1 type immune response"/>
    <property type="evidence" value="ECO:0007669"/>
    <property type="project" value="Ensembl"/>
</dbReference>
<accession>G1TBP5</accession>
<evidence type="ECO:0000256" key="13">
    <source>
        <dbReference type="ARBA" id="ARBA00023027"/>
    </source>
</evidence>
<keyword evidence="5" id="KW-1017">Isopeptide bond</keyword>
<evidence type="ECO:0000256" key="15">
    <source>
        <dbReference type="ARBA" id="ARBA00023157"/>
    </source>
</evidence>
<dbReference type="PROSITE" id="PS50104">
    <property type="entry name" value="TIR"/>
    <property type="match status" value="1"/>
</dbReference>
<protein>
    <recommendedName>
        <fullName evidence="21">Interleukin-1 receptor-like 1</fullName>
    </recommendedName>
</protein>
<dbReference type="FunCoup" id="G1TBP5">
    <property type="interactions" value="32"/>
</dbReference>
<dbReference type="Ensembl" id="ENSOCUT00000016467.4">
    <property type="protein sequence ID" value="ENSOCUP00000014155.4"/>
    <property type="gene ID" value="ENSOCUG00000016462.4"/>
</dbReference>
<dbReference type="GO" id="GO:0043032">
    <property type="term" value="P:positive regulation of macrophage activation"/>
    <property type="evidence" value="ECO:0007669"/>
    <property type="project" value="Ensembl"/>
</dbReference>
<evidence type="ECO:0000256" key="20">
    <source>
        <dbReference type="ARBA" id="ARBA00053718"/>
    </source>
</evidence>
<dbReference type="Gene3D" id="2.60.40.10">
    <property type="entry name" value="Immunoglobulins"/>
    <property type="match status" value="3"/>
</dbReference>
<dbReference type="GO" id="GO:0004908">
    <property type="term" value="F:interleukin-1 receptor activity"/>
    <property type="evidence" value="ECO:0007669"/>
    <property type="project" value="InterPro"/>
</dbReference>
<dbReference type="STRING" id="9986.ENSOCUP00000014155"/>
<dbReference type="GO" id="GO:0005829">
    <property type="term" value="C:cytosol"/>
    <property type="evidence" value="ECO:0007669"/>
    <property type="project" value="Ensembl"/>
</dbReference>
<evidence type="ECO:0000256" key="6">
    <source>
        <dbReference type="ARBA" id="ARBA00022525"/>
    </source>
</evidence>
<evidence type="ECO:0000256" key="21">
    <source>
        <dbReference type="ARBA" id="ARBA00069773"/>
    </source>
</evidence>
<feature type="chain" id="PRO_5023900386" description="Interleukin-1 receptor-like 1" evidence="23">
    <location>
        <begin position="19"/>
        <end position="550"/>
    </location>
</feature>
<dbReference type="InParanoid" id="G1TBP5"/>
<evidence type="ECO:0000256" key="11">
    <source>
        <dbReference type="ARBA" id="ARBA00022843"/>
    </source>
</evidence>
<dbReference type="PROSITE" id="PS50835">
    <property type="entry name" value="IG_LIKE"/>
    <property type="match status" value="3"/>
</dbReference>
<keyword evidence="6" id="KW-0964">Secreted</keyword>
<dbReference type="FunFam" id="2.60.40.10:FF:001471">
    <property type="entry name" value="interleukin-1 receptor-like 1 isoform X3"/>
    <property type="match status" value="1"/>
</dbReference>
<dbReference type="InterPro" id="IPR013783">
    <property type="entry name" value="Ig-like_fold"/>
</dbReference>
<gene>
    <name evidence="26" type="primary">IL1RL1</name>
</gene>
<dbReference type="PRINTS" id="PR01536">
    <property type="entry name" value="INTRLKN1R12F"/>
</dbReference>
<dbReference type="FunFam" id="3.40.50.10140:FF:000002">
    <property type="entry name" value="Interleukin 1 receptor accessory protein"/>
    <property type="match status" value="1"/>
</dbReference>
<evidence type="ECO:0000313" key="27">
    <source>
        <dbReference type="Proteomes" id="UP000001811"/>
    </source>
</evidence>
<feature type="domain" description="Ig-like" evidence="25">
    <location>
        <begin position="12"/>
        <end position="103"/>
    </location>
</feature>
<dbReference type="InterPro" id="IPR036179">
    <property type="entry name" value="Ig-like_dom_sf"/>
</dbReference>
<keyword evidence="14 22" id="KW-0472">Membrane</keyword>
<dbReference type="InterPro" id="IPR003598">
    <property type="entry name" value="Ig_sub2"/>
</dbReference>
<dbReference type="AlphaFoldDB" id="G1TBP5"/>
<keyword evidence="10" id="KW-0378">Hydrolase</keyword>
<dbReference type="GO" id="GO:0005925">
    <property type="term" value="C:focal adhesion"/>
    <property type="evidence" value="ECO:0007669"/>
    <property type="project" value="Ensembl"/>
</dbReference>
<dbReference type="FunFam" id="2.60.40.10:FF:000188">
    <property type="entry name" value="Interleukin-1 receptor accessory protein-like 1"/>
    <property type="match status" value="1"/>
</dbReference>
<comment type="similarity">
    <text evidence="3">Belongs to the interleukin-1 receptor family.</text>
</comment>
<dbReference type="HOGENOM" id="CLU_025552_3_1_1"/>
<keyword evidence="18" id="KW-0393">Immunoglobulin domain</keyword>
<name>G1TBP5_RABIT</name>
<dbReference type="GO" id="GO:0050729">
    <property type="term" value="P:positive regulation of inflammatory response"/>
    <property type="evidence" value="ECO:0007669"/>
    <property type="project" value="Ensembl"/>
</dbReference>
<comment type="function">
    <text evidence="20">Receptor for interleukin-33 (IL-33) which plays crucial roles in innate and adaptive immunity, contributing to tissue homeostasis and responses to environmental stresses together with coreceptor IL1RAP. Its stimulation recruits MYD88, IRAK1, IRAK4, and TRAF6, followed by phosphorylation of MAPK3/ERK1 and/or MAPK1/ERK2, MAPK14, and MAPK8. Possibly involved in helper T-cell function. Upon tissue injury, induces UCP2-dependent mitochondrial rewiring that attenuates the generation of reactive oxygen species and preserves the integrity of Krebs cycle required for persistent production of itaconate and subsequent GATA3-dependent differentiation of inflammation-resolving alternatively activated macrophages.</text>
</comment>
<feature type="signal peptide" evidence="23">
    <location>
        <begin position="1"/>
        <end position="18"/>
    </location>
</feature>
<evidence type="ECO:0000256" key="23">
    <source>
        <dbReference type="SAM" id="SignalP"/>
    </source>
</evidence>
<keyword evidence="7 22" id="KW-0812">Transmembrane</keyword>
<evidence type="ECO:0000256" key="22">
    <source>
        <dbReference type="SAM" id="Phobius"/>
    </source>
</evidence>
<dbReference type="GO" id="GO:0030225">
    <property type="term" value="P:macrophage differentiation"/>
    <property type="evidence" value="ECO:0007669"/>
    <property type="project" value="Ensembl"/>
</dbReference>
<dbReference type="SMART" id="SM00408">
    <property type="entry name" value="IGc2"/>
    <property type="match status" value="2"/>
</dbReference>
<dbReference type="GO" id="GO:0009611">
    <property type="term" value="P:response to wounding"/>
    <property type="evidence" value="ECO:0007669"/>
    <property type="project" value="Ensembl"/>
</dbReference>
<dbReference type="SUPFAM" id="SSF52200">
    <property type="entry name" value="Toll/Interleukin receptor TIR domain"/>
    <property type="match status" value="1"/>
</dbReference>
<dbReference type="GO" id="GO:0009897">
    <property type="term" value="C:external side of plasma membrane"/>
    <property type="evidence" value="ECO:0007669"/>
    <property type="project" value="Ensembl"/>
</dbReference>